<dbReference type="GO" id="GO:0016459">
    <property type="term" value="C:myosin complex"/>
    <property type="evidence" value="ECO:0007669"/>
    <property type="project" value="UniProtKB-KW"/>
</dbReference>
<dbReference type="InterPro" id="IPR002928">
    <property type="entry name" value="Myosin_tail"/>
</dbReference>
<evidence type="ECO:0007829" key="15">
    <source>
        <dbReference type="PeptideAtlas" id="A0A498M205"/>
    </source>
</evidence>
<feature type="binding site" evidence="9">
    <location>
        <begin position="357"/>
        <end position="364"/>
    </location>
    <ligand>
        <name>ATP</name>
        <dbReference type="ChEBI" id="CHEBI:30616"/>
    </ligand>
</feature>
<evidence type="ECO:0000256" key="8">
    <source>
        <dbReference type="ARBA" id="ARBA00023203"/>
    </source>
</evidence>
<evidence type="ECO:0000256" key="6">
    <source>
        <dbReference type="ARBA" id="ARBA00023123"/>
    </source>
</evidence>
<dbReference type="SUPFAM" id="SSF52540">
    <property type="entry name" value="P-loop containing nucleoside triphosphate hydrolases"/>
    <property type="match status" value="1"/>
</dbReference>
<gene>
    <name evidence="13" type="ORF">ROHU_028473</name>
</gene>
<dbReference type="GO" id="GO:0005524">
    <property type="term" value="F:ATP binding"/>
    <property type="evidence" value="ECO:0007669"/>
    <property type="project" value="UniProtKB-UniRule"/>
</dbReference>
<comment type="caution">
    <text evidence="13">The sequence shown here is derived from an EMBL/GenBank/DDBJ whole genome shotgun (WGS) entry which is preliminary data.</text>
</comment>
<dbReference type="PROSITE" id="PS51456">
    <property type="entry name" value="MYOSIN_MOTOR"/>
    <property type="match status" value="1"/>
</dbReference>
<sequence length="426" mass="49013">MMAEELKKEQDTSAHLERMKKNMEQTIKDLQHRLDEAEQIAMKGGKKQIQKLEARVRELENEVELEQRKASESVKGVRKYERRIKELTYQTEEDRKNLSRLQDLVDKLQLKVKSYKRTAEEAEEQANANLGKFRKLQHELDEAEERADIAESQVNKLRAKSRDTGSKANSRALNHLFLKKRTVKMAEFGAAAPFLRKSDIERLEAQTRPFDMKKEVFVPHPEEEYIKASIVSRDGDKVTCDTSKGQTVTVKEADIHPQNPPKFDKIEDMAMFTFLHEPAVLFNLKERYAAWMIYTYSGLFCVTVNPYKWLPVYNQEVVLAYRGKKRSEAPPHIFSISDNAYQYMLSDRENQSILITGESGAGKTVNTKRVIQYFASIAASPSKKDTSSEKKGTLEDQIIQCNPALEAFGNAKTIRNDNSSRFFGKK</sequence>
<feature type="domain" description="Myosin N-terminal SH3-like" evidence="12">
    <location>
        <begin position="211"/>
        <end position="260"/>
    </location>
</feature>
<dbReference type="Proteomes" id="UP000290572">
    <property type="component" value="Unassembled WGS sequence"/>
</dbReference>
<feature type="coiled-coil region" evidence="10">
    <location>
        <begin position="6"/>
        <end position="160"/>
    </location>
</feature>
<keyword evidence="2 9" id="KW-0547">Nucleotide-binding</keyword>
<dbReference type="PANTHER" id="PTHR13140:SF857">
    <property type="entry name" value="MYOSIN-11"/>
    <property type="match status" value="1"/>
</dbReference>
<dbReference type="InterPro" id="IPR008989">
    <property type="entry name" value="Myosin_S1_N"/>
</dbReference>
<dbReference type="FunFam" id="2.30.30.360:FF:000001">
    <property type="entry name" value="Myosin heavy chain"/>
    <property type="match status" value="1"/>
</dbReference>
<keyword evidence="14" id="KW-1185">Reference proteome</keyword>
<keyword evidence="4" id="KW-0112">Calmodulin-binding</keyword>
<evidence type="ECO:0000256" key="10">
    <source>
        <dbReference type="SAM" id="Coils"/>
    </source>
</evidence>
<reference evidence="13 14" key="1">
    <citation type="submission" date="2018-03" db="EMBL/GenBank/DDBJ databases">
        <title>Draft genome sequence of Rohu Carp (Labeo rohita).</title>
        <authorList>
            <person name="Das P."/>
            <person name="Kushwaha B."/>
            <person name="Joshi C.G."/>
            <person name="Kumar D."/>
            <person name="Nagpure N.S."/>
            <person name="Sahoo L."/>
            <person name="Das S.P."/>
            <person name="Bit A."/>
            <person name="Patnaik S."/>
            <person name="Meher P.K."/>
            <person name="Jayasankar P."/>
            <person name="Koringa P.G."/>
            <person name="Patel N.V."/>
            <person name="Hinsu A.T."/>
            <person name="Kumar R."/>
            <person name="Pandey M."/>
            <person name="Agarwal S."/>
            <person name="Srivastava S."/>
            <person name="Singh M."/>
            <person name="Iquebal M.A."/>
            <person name="Jaiswal S."/>
            <person name="Angadi U.B."/>
            <person name="Kumar N."/>
            <person name="Raza M."/>
            <person name="Shah T.M."/>
            <person name="Rai A."/>
            <person name="Jena J.K."/>
        </authorList>
    </citation>
    <scope>NUCLEOTIDE SEQUENCE [LARGE SCALE GENOMIC DNA]</scope>
    <source>
        <strain evidence="13">DASCIFA01</strain>
        <tissue evidence="13">Testis</tissue>
    </source>
</reference>
<dbReference type="STRING" id="84645.A0A498M205"/>
<comment type="caution">
    <text evidence="9">Lacks conserved residue(s) required for the propagation of feature annotation.</text>
</comment>
<dbReference type="FunFam" id="3.40.850.10:FF:000101">
    <property type="entry name" value="Slow myosin heavy chain 2"/>
    <property type="match status" value="1"/>
</dbReference>
<evidence type="ECO:0000256" key="7">
    <source>
        <dbReference type="ARBA" id="ARBA00023175"/>
    </source>
</evidence>
<dbReference type="InterPro" id="IPR027417">
    <property type="entry name" value="P-loop_NTPase"/>
</dbReference>
<comment type="similarity">
    <text evidence="1 9">Belongs to the TRAFAC class myosin-kinesin ATPase superfamily. Myosin family.</text>
</comment>
<dbReference type="EMBL" id="QBIY01012873">
    <property type="protein sequence ID" value="RXN14848.1"/>
    <property type="molecule type" value="Genomic_DNA"/>
</dbReference>
<dbReference type="Pfam" id="PF00063">
    <property type="entry name" value="Myosin_head"/>
    <property type="match status" value="1"/>
</dbReference>
<feature type="domain" description="Myosin motor" evidence="11">
    <location>
        <begin position="264"/>
        <end position="426"/>
    </location>
</feature>
<evidence type="ECO:0000256" key="5">
    <source>
        <dbReference type="ARBA" id="ARBA00023054"/>
    </source>
</evidence>
<dbReference type="GO" id="GO:0007015">
    <property type="term" value="P:actin filament organization"/>
    <property type="evidence" value="ECO:0007669"/>
    <property type="project" value="TreeGrafter"/>
</dbReference>
<dbReference type="InterPro" id="IPR004009">
    <property type="entry name" value="SH3_Myosin"/>
</dbReference>
<dbReference type="InterPro" id="IPR036961">
    <property type="entry name" value="Kinesin_motor_dom_sf"/>
</dbReference>
<organism evidence="13 14">
    <name type="scientific">Labeo rohita</name>
    <name type="common">Indian major carp</name>
    <name type="synonym">Cyprinus rohita</name>
    <dbReference type="NCBI Taxonomy" id="84645"/>
    <lineage>
        <taxon>Eukaryota</taxon>
        <taxon>Metazoa</taxon>
        <taxon>Chordata</taxon>
        <taxon>Craniata</taxon>
        <taxon>Vertebrata</taxon>
        <taxon>Euteleostomi</taxon>
        <taxon>Actinopterygii</taxon>
        <taxon>Neopterygii</taxon>
        <taxon>Teleostei</taxon>
        <taxon>Ostariophysi</taxon>
        <taxon>Cypriniformes</taxon>
        <taxon>Cyprinidae</taxon>
        <taxon>Labeoninae</taxon>
        <taxon>Labeonini</taxon>
        <taxon>Labeo</taxon>
    </lineage>
</organism>
<dbReference type="SMART" id="SM00242">
    <property type="entry name" value="MYSc"/>
    <property type="match status" value="1"/>
</dbReference>
<dbReference type="PROSITE" id="PS51844">
    <property type="entry name" value="SH3_LIKE"/>
    <property type="match status" value="1"/>
</dbReference>
<proteinExistence type="evidence at protein level"/>
<evidence type="ECO:0000259" key="11">
    <source>
        <dbReference type="PROSITE" id="PS51456"/>
    </source>
</evidence>
<dbReference type="PRINTS" id="PR00193">
    <property type="entry name" value="MYOSINHEAVY"/>
</dbReference>
<dbReference type="InterPro" id="IPR001609">
    <property type="entry name" value="Myosin_head_motor_dom-like"/>
</dbReference>
<dbReference type="GO" id="GO:0005737">
    <property type="term" value="C:cytoplasm"/>
    <property type="evidence" value="ECO:0007669"/>
    <property type="project" value="TreeGrafter"/>
</dbReference>
<keyword evidence="5 10" id="KW-0175">Coiled coil</keyword>
<evidence type="ECO:0000256" key="3">
    <source>
        <dbReference type="ARBA" id="ARBA00022840"/>
    </source>
</evidence>
<name>A0A498M205_LABRO</name>
<keyword evidence="8 9" id="KW-0009">Actin-binding</keyword>
<evidence type="ECO:0000256" key="2">
    <source>
        <dbReference type="ARBA" id="ARBA00022741"/>
    </source>
</evidence>
<dbReference type="GO" id="GO:0005516">
    <property type="term" value="F:calmodulin binding"/>
    <property type="evidence" value="ECO:0007669"/>
    <property type="project" value="UniProtKB-KW"/>
</dbReference>
<dbReference type="GO" id="GO:0000146">
    <property type="term" value="F:microfilament motor activity"/>
    <property type="evidence" value="ECO:0007669"/>
    <property type="project" value="TreeGrafter"/>
</dbReference>
<evidence type="ECO:0000313" key="13">
    <source>
        <dbReference type="EMBL" id="RXN14848.1"/>
    </source>
</evidence>
<dbReference type="Gene3D" id="6.10.250.2420">
    <property type="match status" value="1"/>
</dbReference>
<keyword evidence="15" id="KW-1267">Proteomics identification</keyword>
<accession>A0A498M205</accession>
<keyword evidence="6 9" id="KW-0518">Myosin</keyword>
<dbReference type="Gene3D" id="3.40.850.10">
    <property type="entry name" value="Kinesin motor domain"/>
    <property type="match status" value="1"/>
</dbReference>
<protein>
    <submittedName>
        <fullName evidence="13">Myosin-6</fullName>
    </submittedName>
</protein>
<evidence type="ECO:0000313" key="14">
    <source>
        <dbReference type="Proteomes" id="UP000290572"/>
    </source>
</evidence>
<dbReference type="Gene3D" id="2.30.30.360">
    <property type="entry name" value="Myosin S1 fragment, N-terminal"/>
    <property type="match status" value="1"/>
</dbReference>
<dbReference type="GO" id="GO:0051015">
    <property type="term" value="F:actin filament binding"/>
    <property type="evidence" value="ECO:0007669"/>
    <property type="project" value="InterPro"/>
</dbReference>
<evidence type="ECO:0000256" key="9">
    <source>
        <dbReference type="PROSITE-ProRule" id="PRU00782"/>
    </source>
</evidence>
<evidence type="ECO:0000256" key="4">
    <source>
        <dbReference type="ARBA" id="ARBA00022860"/>
    </source>
</evidence>
<evidence type="ECO:0000259" key="12">
    <source>
        <dbReference type="PROSITE" id="PS51844"/>
    </source>
</evidence>
<dbReference type="Pfam" id="PF01576">
    <property type="entry name" value="Myosin_tail_1"/>
    <property type="match status" value="1"/>
</dbReference>
<dbReference type="GO" id="GO:0048731">
    <property type="term" value="P:system development"/>
    <property type="evidence" value="ECO:0007669"/>
    <property type="project" value="UniProtKB-ARBA"/>
</dbReference>
<evidence type="ECO:0000256" key="1">
    <source>
        <dbReference type="ARBA" id="ARBA00008314"/>
    </source>
</evidence>
<dbReference type="GO" id="GO:0016020">
    <property type="term" value="C:membrane"/>
    <property type="evidence" value="ECO:0007669"/>
    <property type="project" value="TreeGrafter"/>
</dbReference>
<keyword evidence="7 9" id="KW-0505">Motor protein</keyword>
<dbReference type="PANTHER" id="PTHR13140">
    <property type="entry name" value="MYOSIN"/>
    <property type="match status" value="1"/>
</dbReference>
<keyword evidence="3 9" id="KW-0067">ATP-binding</keyword>
<dbReference type="AlphaFoldDB" id="A0A498M205"/>
<dbReference type="SUPFAM" id="SSF57997">
    <property type="entry name" value="Tropomyosin"/>
    <property type="match status" value="1"/>
</dbReference>
<dbReference type="Pfam" id="PF02736">
    <property type="entry name" value="Myosin_N"/>
    <property type="match status" value="1"/>
</dbReference>